<dbReference type="EMBL" id="CAJFDI010000005">
    <property type="protein sequence ID" value="CAD5232438.1"/>
    <property type="molecule type" value="Genomic_DNA"/>
</dbReference>
<dbReference type="SUPFAM" id="SSF53649">
    <property type="entry name" value="Alkaline phosphatase-like"/>
    <property type="match status" value="1"/>
</dbReference>
<protein>
    <submittedName>
        <fullName evidence="1">(pine wood nematode) hypothetical protein</fullName>
    </submittedName>
</protein>
<comment type="caution">
    <text evidence="1">The sequence shown here is derived from an EMBL/GenBank/DDBJ whole genome shotgun (WGS) entry which is preliminary data.</text>
</comment>
<keyword evidence="2" id="KW-1185">Reference proteome</keyword>
<name>A0A7I8XNT5_BURXY</name>
<dbReference type="Pfam" id="PF02995">
    <property type="entry name" value="DUF229"/>
    <property type="match status" value="1"/>
</dbReference>
<dbReference type="PANTHER" id="PTHR10974:SF75">
    <property type="entry name" value="SULFATASE DOMAIN-CONTAINING PROTEIN"/>
    <property type="match status" value="1"/>
</dbReference>
<dbReference type="CDD" id="cd16021">
    <property type="entry name" value="ALP_like"/>
    <property type="match status" value="1"/>
</dbReference>
<dbReference type="EMBL" id="CAJFCV020000005">
    <property type="protein sequence ID" value="CAG9124898.1"/>
    <property type="molecule type" value="Genomic_DNA"/>
</dbReference>
<reference evidence="1" key="1">
    <citation type="submission" date="2020-09" db="EMBL/GenBank/DDBJ databases">
        <authorList>
            <person name="Kikuchi T."/>
        </authorList>
    </citation>
    <scope>NUCLEOTIDE SEQUENCE</scope>
    <source>
        <strain evidence="1">Ka4C1</strain>
    </source>
</reference>
<dbReference type="AlphaFoldDB" id="A0A7I8XNT5"/>
<proteinExistence type="predicted"/>
<dbReference type="Proteomes" id="UP000582659">
    <property type="component" value="Unassembled WGS sequence"/>
</dbReference>
<dbReference type="Proteomes" id="UP000659654">
    <property type="component" value="Unassembled WGS sequence"/>
</dbReference>
<sequence>MEVKISQTKIFFALCLFTLLVISGYEKAFRISPKSQESSDDENVTKAVGEWTGFYEEIVYAVPTLNRDYSDGSCPLPFLDPYHPSGMKFHDETYNPLKDCVPSFTVRSKIINQTIFIEPAKDSWLYERCWHRCIFMDTELNYNTSEWVSYESENKSTTDCEVVEVRCSNLIRMTYIYLHVQIVKQPPKSPPPSPAASNVYIIVIDSTSTGNFKRALPKTKEYLENRHQAITFNYLNKVGWNSRGNAMAFLVNEASQDIAESPWGPEVKIAGEDYCYKPLDNLSYIFYDFNNAGYRTFAMDDSGVGTFNSPDCIGFTKKPADHYVKQFARRMENLAYEDVDGLSANHNTRQCRDSYEALFETLEEFSTVYNDEAKMGMIWFTHLAHSEKNELYRADDVMLKYFKDLEDTLDNSFVFFMSDHGPRYGGFRQSFIGVLEELNPFFTLTLPKKLRRNEDLMDLLRNHSNQLLTQFDVYATLLEIAKENHKWISQTNFSTEKFSVSDRKLKGSSILHPLPGPRHCNSLLIPINFCLCQQKQVKIEDSTLLSRVGEMMVEKMNADIKKSMHQGDCAKLKMDKRFGELAKIGEGDKVIYKAVIRVRPGGGSYETQFTVKNGEVKLLSERFPRLDSYKAQASCIPPQFLQNYCYCK</sequence>
<dbReference type="Gene3D" id="3.40.720.10">
    <property type="entry name" value="Alkaline Phosphatase, subunit A"/>
    <property type="match status" value="1"/>
</dbReference>
<dbReference type="OrthoDB" id="5862419at2759"/>
<gene>
    <name evidence="1" type="ORF">BXYJ_LOCUS12529</name>
</gene>
<evidence type="ECO:0000313" key="1">
    <source>
        <dbReference type="EMBL" id="CAD5232438.1"/>
    </source>
</evidence>
<organism evidence="1 2">
    <name type="scientific">Bursaphelenchus xylophilus</name>
    <name type="common">Pinewood nematode worm</name>
    <name type="synonym">Aphelenchoides xylophilus</name>
    <dbReference type="NCBI Taxonomy" id="6326"/>
    <lineage>
        <taxon>Eukaryota</taxon>
        <taxon>Metazoa</taxon>
        <taxon>Ecdysozoa</taxon>
        <taxon>Nematoda</taxon>
        <taxon>Chromadorea</taxon>
        <taxon>Rhabditida</taxon>
        <taxon>Tylenchina</taxon>
        <taxon>Tylenchomorpha</taxon>
        <taxon>Aphelenchoidea</taxon>
        <taxon>Aphelenchoididae</taxon>
        <taxon>Bursaphelenchus</taxon>
    </lineage>
</organism>
<dbReference type="SMR" id="A0A7I8XNT5"/>
<dbReference type="InterPro" id="IPR004245">
    <property type="entry name" value="DUF229"/>
</dbReference>
<dbReference type="PANTHER" id="PTHR10974">
    <property type="entry name" value="FI08016P-RELATED"/>
    <property type="match status" value="1"/>
</dbReference>
<dbReference type="InterPro" id="IPR017850">
    <property type="entry name" value="Alkaline_phosphatase_core_sf"/>
</dbReference>
<dbReference type="GO" id="GO:0005615">
    <property type="term" value="C:extracellular space"/>
    <property type="evidence" value="ECO:0007669"/>
    <property type="project" value="TreeGrafter"/>
</dbReference>
<evidence type="ECO:0000313" key="2">
    <source>
        <dbReference type="Proteomes" id="UP000659654"/>
    </source>
</evidence>
<accession>A0A7I8XNT5</accession>